<dbReference type="InParanoid" id="A0A401GAZ5"/>
<dbReference type="GeneID" id="38776246"/>
<dbReference type="Proteomes" id="UP000287166">
    <property type="component" value="Unassembled WGS sequence"/>
</dbReference>
<accession>A0A401GAZ5</accession>
<evidence type="ECO:0000313" key="1">
    <source>
        <dbReference type="EMBL" id="GBE79329.1"/>
    </source>
</evidence>
<proteinExistence type="predicted"/>
<comment type="caution">
    <text evidence="1">The sequence shown here is derived from an EMBL/GenBank/DDBJ whole genome shotgun (WGS) entry which is preliminary data.</text>
</comment>
<keyword evidence="2" id="KW-1185">Reference proteome</keyword>
<reference evidence="1 2" key="1">
    <citation type="journal article" date="2018" name="Sci. Rep.">
        <title>Genome sequence of the cauliflower mushroom Sparassis crispa (Hanabiratake) and its association with beneficial usage.</title>
        <authorList>
            <person name="Kiyama R."/>
            <person name="Furutani Y."/>
            <person name="Kawaguchi K."/>
            <person name="Nakanishi T."/>
        </authorList>
    </citation>
    <scope>NUCLEOTIDE SEQUENCE [LARGE SCALE GENOMIC DNA]</scope>
</reference>
<dbReference type="RefSeq" id="XP_027610242.1">
    <property type="nucleotide sequence ID" value="XM_027754441.1"/>
</dbReference>
<sequence>MEAVSMKGTFAAKPLKHCHYFVTGREGPPPRFSEIYSYSAVVVDSRTSAQRPRFLRPDMDDPDECGPPHVRRDVATSTSFWAVTEIARHSNAEGADSSHETS</sequence>
<name>A0A401GAZ5_9APHY</name>
<dbReference type="EMBL" id="BFAD01000002">
    <property type="protein sequence ID" value="GBE79329.1"/>
    <property type="molecule type" value="Genomic_DNA"/>
</dbReference>
<protein>
    <submittedName>
        <fullName evidence="1">Uncharacterized protein</fullName>
    </submittedName>
</protein>
<dbReference type="AlphaFoldDB" id="A0A401GAZ5"/>
<gene>
    <name evidence="1" type="ORF">SCP_0205270</name>
</gene>
<organism evidence="1 2">
    <name type="scientific">Sparassis crispa</name>
    <dbReference type="NCBI Taxonomy" id="139825"/>
    <lineage>
        <taxon>Eukaryota</taxon>
        <taxon>Fungi</taxon>
        <taxon>Dikarya</taxon>
        <taxon>Basidiomycota</taxon>
        <taxon>Agaricomycotina</taxon>
        <taxon>Agaricomycetes</taxon>
        <taxon>Polyporales</taxon>
        <taxon>Sparassidaceae</taxon>
        <taxon>Sparassis</taxon>
    </lineage>
</organism>
<evidence type="ECO:0000313" key="2">
    <source>
        <dbReference type="Proteomes" id="UP000287166"/>
    </source>
</evidence>